<keyword evidence="4" id="KW-1185">Reference proteome</keyword>
<protein>
    <recommendedName>
        <fullName evidence="2">T6SS Phospholipase effector Tle1-like catalytic domain-containing protein</fullName>
    </recommendedName>
</protein>
<dbReference type="InterPro" id="IPR018712">
    <property type="entry name" value="Tle1-like_cat"/>
</dbReference>
<feature type="region of interest" description="Disordered" evidence="1">
    <location>
        <begin position="587"/>
        <end position="610"/>
    </location>
</feature>
<evidence type="ECO:0000313" key="3">
    <source>
        <dbReference type="EMBL" id="KAF0323492.1"/>
    </source>
</evidence>
<accession>A0A8H3WF57</accession>
<reference evidence="3 4" key="1">
    <citation type="submission" date="2019-12" db="EMBL/GenBank/DDBJ databases">
        <title>A genome sequence resource for the geographically widespread anthracnose pathogen Colletotrichum asianum.</title>
        <authorList>
            <person name="Meng Y."/>
        </authorList>
    </citation>
    <scope>NUCLEOTIDE SEQUENCE [LARGE SCALE GENOMIC DNA]</scope>
    <source>
        <strain evidence="3 4">ICMP 18580</strain>
    </source>
</reference>
<feature type="non-terminal residue" evidence="3">
    <location>
        <position position="1"/>
    </location>
</feature>
<gene>
    <name evidence="3" type="ORF">GQ607_009173</name>
</gene>
<evidence type="ECO:0000256" key="1">
    <source>
        <dbReference type="SAM" id="MobiDB-lite"/>
    </source>
</evidence>
<dbReference type="AlphaFoldDB" id="A0A8H3WF57"/>
<dbReference type="Proteomes" id="UP000434172">
    <property type="component" value="Unassembled WGS sequence"/>
</dbReference>
<feature type="domain" description="T6SS Phospholipase effector Tle1-like catalytic" evidence="2">
    <location>
        <begin position="174"/>
        <end position="428"/>
    </location>
</feature>
<sequence length="610" mass="70284">MSRSKAMERDREAFLSDIRLGHRPITVYRHDVRDYSRSPNLIRNTVYQLDPSISGSISPVSEYHDAPSSPLPSSDEELDRIEPESRAFDEGLRKDGKLRLRVHFDQYPGMSGDYERLPELVRMNEDNRSPDYSRDESDARRASGHTEDEAHVRFDNYPRDENEVRRIVEGHEKKRMFICCDGTWQNASGTMTPLTNVAKLARAVDRLGRDTHMPEKNSQLYREHGDQHQTYVGLVRQIVYYSSGIGGQTALNIERGFSGLTGKGLTSNILNAYCFICNNFNFASNSDEIILAGFSRGAFTVRCLANFIDKVGLLRRKGLPFLRTLLKLWKKWGRADGDKKVRLGRDLEQKLVALAELRSMAKIKILAEWDSVSAIGSPIRLWPERFSFVNDEVPGSVENAIFALALDERRRSFEPRQWTARKIQRANHDLTRTLILLSGLIQESFTGWWRIPWALSLGTLHGKRDKILPRGEEPFKVQVHFTVALLRQISKCRITKKYLYVDGHERWEAKKDHNVVLEEAVITDFERRLLREWTRLSEEFEHLARKGKPLRDRDVNWTQVAGSLDWMEPDGRAEAGALIAKISGKLRASSQHQVIESDSDDHREREMSRR</sequence>
<dbReference type="PANTHER" id="PTHR33840:SF1">
    <property type="entry name" value="TLE1 PHOSPHOLIPASE DOMAIN-CONTAINING PROTEIN"/>
    <property type="match status" value="1"/>
</dbReference>
<dbReference type="Pfam" id="PF09994">
    <property type="entry name" value="T6SS_Tle1-like_cat"/>
    <property type="match status" value="1"/>
</dbReference>
<comment type="caution">
    <text evidence="3">The sequence shown here is derived from an EMBL/GenBank/DDBJ whole genome shotgun (WGS) entry which is preliminary data.</text>
</comment>
<dbReference type="EMBL" id="WOWK01000051">
    <property type="protein sequence ID" value="KAF0323492.1"/>
    <property type="molecule type" value="Genomic_DNA"/>
</dbReference>
<feature type="compositionally biased region" description="Basic and acidic residues" evidence="1">
    <location>
        <begin position="600"/>
        <end position="610"/>
    </location>
</feature>
<organism evidence="3 4">
    <name type="scientific">Colletotrichum asianum</name>
    <dbReference type="NCBI Taxonomy" id="702518"/>
    <lineage>
        <taxon>Eukaryota</taxon>
        <taxon>Fungi</taxon>
        <taxon>Dikarya</taxon>
        <taxon>Ascomycota</taxon>
        <taxon>Pezizomycotina</taxon>
        <taxon>Sordariomycetes</taxon>
        <taxon>Hypocreomycetidae</taxon>
        <taxon>Glomerellales</taxon>
        <taxon>Glomerellaceae</taxon>
        <taxon>Colletotrichum</taxon>
        <taxon>Colletotrichum gloeosporioides species complex</taxon>
    </lineage>
</organism>
<evidence type="ECO:0000259" key="2">
    <source>
        <dbReference type="Pfam" id="PF09994"/>
    </source>
</evidence>
<name>A0A8H3WF57_9PEZI</name>
<evidence type="ECO:0000313" key="4">
    <source>
        <dbReference type="Proteomes" id="UP000434172"/>
    </source>
</evidence>
<proteinExistence type="predicted"/>
<feature type="region of interest" description="Disordered" evidence="1">
    <location>
        <begin position="58"/>
        <end position="80"/>
    </location>
</feature>
<dbReference type="PANTHER" id="PTHR33840">
    <property type="match status" value="1"/>
</dbReference>
<feature type="region of interest" description="Disordered" evidence="1">
    <location>
        <begin position="124"/>
        <end position="148"/>
    </location>
</feature>
<dbReference type="OrthoDB" id="4850938at2759"/>